<feature type="transmembrane region" description="Helical" evidence="1">
    <location>
        <begin position="140"/>
        <end position="156"/>
    </location>
</feature>
<evidence type="ECO:0000313" key="2">
    <source>
        <dbReference type="EMBL" id="TCP23873.1"/>
    </source>
</evidence>
<dbReference type="RefSeq" id="WP_132795150.1">
    <property type="nucleotide sequence ID" value="NZ_SLXM01000007.1"/>
</dbReference>
<feature type="transmembrane region" description="Helical" evidence="1">
    <location>
        <begin position="12"/>
        <end position="30"/>
    </location>
</feature>
<dbReference type="OrthoDB" id="7425566at2"/>
<proteinExistence type="predicted"/>
<feature type="transmembrane region" description="Helical" evidence="1">
    <location>
        <begin position="163"/>
        <end position="183"/>
    </location>
</feature>
<dbReference type="Proteomes" id="UP000294564">
    <property type="component" value="Unassembled WGS sequence"/>
</dbReference>
<evidence type="ECO:0000256" key="1">
    <source>
        <dbReference type="SAM" id="Phobius"/>
    </source>
</evidence>
<protein>
    <submittedName>
        <fullName evidence="2">Peptidase M50B-like protein</fullName>
    </submittedName>
</protein>
<dbReference type="PANTHER" id="PTHR33979">
    <property type="entry name" value="OS02G0221600 PROTEIN"/>
    <property type="match status" value="1"/>
</dbReference>
<gene>
    <name evidence="2" type="ORF">EV195_10738</name>
</gene>
<feature type="transmembrane region" description="Helical" evidence="1">
    <location>
        <begin position="203"/>
        <end position="227"/>
    </location>
</feature>
<keyword evidence="1" id="KW-1133">Transmembrane helix</keyword>
<comment type="caution">
    <text evidence="2">The sequence shown here is derived from an EMBL/GenBank/DDBJ whole genome shotgun (WGS) entry which is preliminary data.</text>
</comment>
<keyword evidence="1" id="KW-0812">Transmembrane</keyword>
<keyword evidence="1" id="KW-0472">Membrane</keyword>
<sequence length="236" mass="26685">MEKVISKKTDYTVLLVSVAIFLLLQLPYFVKIQYPFRLLGTWFHEMGHGLTALLVGGKFHYLEIYANGGGVAYSTVTNKFFSIQTARALTAAGGLLGPAISGSLLIIAARSQKHAAILFRILTVVMVLSLLIWIRSYWGIIVLGGFAVAFLIIMFLKNKKIETITVLFLGLQCVLSTYLQLNYLFTKQFERNGQVMTSDTQNIAINTFGTYWMWGILLLIVSCFLLWKSIRYYLKR</sequence>
<organism evidence="2 3">
    <name type="scientific">Tenacibaculum skagerrakense</name>
    <dbReference type="NCBI Taxonomy" id="186571"/>
    <lineage>
        <taxon>Bacteria</taxon>
        <taxon>Pseudomonadati</taxon>
        <taxon>Bacteroidota</taxon>
        <taxon>Flavobacteriia</taxon>
        <taxon>Flavobacteriales</taxon>
        <taxon>Flavobacteriaceae</taxon>
        <taxon>Tenacibaculum</taxon>
    </lineage>
</organism>
<accession>A0A4R2NPX3</accession>
<dbReference type="EMBL" id="SLXM01000007">
    <property type="protein sequence ID" value="TCP23873.1"/>
    <property type="molecule type" value="Genomic_DNA"/>
</dbReference>
<name>A0A4R2NPX3_9FLAO</name>
<feature type="transmembrane region" description="Helical" evidence="1">
    <location>
        <begin position="88"/>
        <end position="108"/>
    </location>
</feature>
<dbReference type="Pfam" id="PF13398">
    <property type="entry name" value="Peptidase_M50B"/>
    <property type="match status" value="1"/>
</dbReference>
<keyword evidence="3" id="KW-1185">Reference proteome</keyword>
<dbReference type="InterPro" id="IPR049500">
    <property type="entry name" value="Peptidase_M50B-like"/>
</dbReference>
<reference evidence="2 3" key="1">
    <citation type="submission" date="2019-03" db="EMBL/GenBank/DDBJ databases">
        <title>Genomic Encyclopedia of Type Strains, Phase IV (KMG-IV): sequencing the most valuable type-strain genomes for metagenomic binning, comparative biology and taxonomic classification.</title>
        <authorList>
            <person name="Goeker M."/>
        </authorList>
    </citation>
    <scope>NUCLEOTIDE SEQUENCE [LARGE SCALE GENOMIC DNA]</scope>
    <source>
        <strain evidence="2 3">DSM 14836</strain>
    </source>
</reference>
<evidence type="ECO:0000313" key="3">
    <source>
        <dbReference type="Proteomes" id="UP000294564"/>
    </source>
</evidence>
<feature type="transmembrane region" description="Helical" evidence="1">
    <location>
        <begin position="115"/>
        <end position="134"/>
    </location>
</feature>
<dbReference type="PANTHER" id="PTHR33979:SF2">
    <property type="entry name" value="PEPTIDASE M50B-LIKE-DOMAIN-CONTAINING PROTEIN"/>
    <property type="match status" value="1"/>
</dbReference>
<dbReference type="AlphaFoldDB" id="A0A4R2NPX3"/>